<keyword evidence="2" id="KW-1185">Reference proteome</keyword>
<proteinExistence type="predicted"/>
<dbReference type="Proteomes" id="UP000828251">
    <property type="component" value="Unassembled WGS sequence"/>
</dbReference>
<evidence type="ECO:0000313" key="2">
    <source>
        <dbReference type="Proteomes" id="UP000828251"/>
    </source>
</evidence>
<evidence type="ECO:0000313" key="1">
    <source>
        <dbReference type="EMBL" id="KAH1121984.1"/>
    </source>
</evidence>
<organism evidence="1 2">
    <name type="scientific">Gossypium stocksii</name>
    <dbReference type="NCBI Taxonomy" id="47602"/>
    <lineage>
        <taxon>Eukaryota</taxon>
        <taxon>Viridiplantae</taxon>
        <taxon>Streptophyta</taxon>
        <taxon>Embryophyta</taxon>
        <taxon>Tracheophyta</taxon>
        <taxon>Spermatophyta</taxon>
        <taxon>Magnoliopsida</taxon>
        <taxon>eudicotyledons</taxon>
        <taxon>Gunneridae</taxon>
        <taxon>Pentapetalae</taxon>
        <taxon>rosids</taxon>
        <taxon>malvids</taxon>
        <taxon>Malvales</taxon>
        <taxon>Malvaceae</taxon>
        <taxon>Malvoideae</taxon>
        <taxon>Gossypium</taxon>
    </lineage>
</organism>
<name>A0A9D4AIC3_9ROSI</name>
<comment type="caution">
    <text evidence="1">The sequence shown here is derived from an EMBL/GenBank/DDBJ whole genome shotgun (WGS) entry which is preliminary data.</text>
</comment>
<accession>A0A9D4AIC3</accession>
<reference evidence="1 2" key="1">
    <citation type="journal article" date="2021" name="Plant Biotechnol. J.">
        <title>Multi-omics assisted identification of the key and species-specific regulatory components of drought-tolerant mechanisms in Gossypium stocksii.</title>
        <authorList>
            <person name="Yu D."/>
            <person name="Ke L."/>
            <person name="Zhang D."/>
            <person name="Wu Y."/>
            <person name="Sun Y."/>
            <person name="Mei J."/>
            <person name="Sun J."/>
            <person name="Sun Y."/>
        </authorList>
    </citation>
    <scope>NUCLEOTIDE SEQUENCE [LARGE SCALE GENOMIC DNA]</scope>
    <source>
        <strain evidence="2">cv. E1</strain>
        <tissue evidence="1">Leaf</tissue>
    </source>
</reference>
<protein>
    <submittedName>
        <fullName evidence="1">Uncharacterized protein</fullName>
    </submittedName>
</protein>
<dbReference type="AlphaFoldDB" id="A0A9D4AIC3"/>
<dbReference type="EMBL" id="JAIQCV010000002">
    <property type="protein sequence ID" value="KAH1121984.1"/>
    <property type="molecule type" value="Genomic_DNA"/>
</dbReference>
<sequence length="92" mass="10476">MGKGGASDKVMAKMLAEFERVVSTPKFKRRKVLAVRDFLPGYGRRTASNFELSRQITINQSSQSSGGQDFLWRIMRWMIVDLLMGRVMYSGP</sequence>
<gene>
    <name evidence="1" type="ORF">J1N35_005144</name>
</gene>